<dbReference type="Proteomes" id="UP000327317">
    <property type="component" value="Segment"/>
</dbReference>
<proteinExistence type="predicted"/>
<dbReference type="RefSeq" id="YP_010013426.1">
    <property type="nucleotide sequence ID" value="NC_053511.1"/>
</dbReference>
<evidence type="ECO:0000313" key="3">
    <source>
        <dbReference type="Proteomes" id="UP000327317"/>
    </source>
</evidence>
<name>A0A5J6TI87_9CAUD</name>
<organism evidence="2 3">
    <name type="scientific">Mycobacterium phage DyoEdafos</name>
    <dbReference type="NCBI Taxonomy" id="2599860"/>
    <lineage>
        <taxon>Viruses</taxon>
        <taxon>Duplodnaviria</taxon>
        <taxon>Heunggongvirae</taxon>
        <taxon>Uroviricota</taxon>
        <taxon>Caudoviricetes</taxon>
        <taxon>Vilmaviridae</taxon>
        <taxon>Lclasvirinae</taxon>
        <taxon>Bromdenvirus</taxon>
        <taxon>Bromdenvirus dyoedafos</taxon>
    </lineage>
</organism>
<accession>A0A5J6TI87</accession>
<dbReference type="Gene3D" id="6.20.350.10">
    <property type="match status" value="1"/>
</dbReference>
<feature type="domain" description="Ryanodine receptor Ryr" evidence="1">
    <location>
        <begin position="72"/>
        <end position="117"/>
    </location>
</feature>
<keyword evidence="3" id="KW-1185">Reference proteome</keyword>
<dbReference type="GeneID" id="63210019"/>
<evidence type="ECO:0000259" key="1">
    <source>
        <dbReference type="Pfam" id="PF02026"/>
    </source>
</evidence>
<gene>
    <name evidence="2" type="primary">78</name>
    <name evidence="2" type="ORF">SEA_DYOEDAFOS_78</name>
</gene>
<reference evidence="2 3" key="1">
    <citation type="submission" date="2019-07" db="EMBL/GenBank/DDBJ databases">
        <authorList>
            <person name="Stoner T.H."/>
            <person name="Garlena R.A."/>
            <person name="Russell D.A."/>
            <person name="Pope W.H."/>
            <person name="Jacobs-Sera D."/>
            <person name="Hatfull G.F."/>
        </authorList>
    </citation>
    <scope>NUCLEOTIDE SEQUENCE [LARGE SCALE GENOMIC DNA]</scope>
</reference>
<dbReference type="Pfam" id="PF02026">
    <property type="entry name" value="RyR"/>
    <property type="match status" value="1"/>
</dbReference>
<protein>
    <recommendedName>
        <fullName evidence="1">Ryanodine receptor Ryr domain-containing protein</fullName>
    </recommendedName>
</protein>
<sequence length="138" mass="16018">MSTNYSPIQWPVAETLLERQAIFIYEGARLQAAAVNAPIIPEPWDKRDEAFKTQFLGITQKMMGPDRFTDPEAAHDSWWRAYEALGWSYGPVRDTEAKTHPDMVPFADLGWEERMKDAVWIALCEIARQWIVEENPYE</sequence>
<evidence type="ECO:0000313" key="2">
    <source>
        <dbReference type="EMBL" id="QFG10306.1"/>
    </source>
</evidence>
<dbReference type="EMBL" id="MN234187">
    <property type="protein sequence ID" value="QFG10306.1"/>
    <property type="molecule type" value="Genomic_DNA"/>
</dbReference>
<dbReference type="KEGG" id="vg:63210019"/>
<dbReference type="InterPro" id="IPR003032">
    <property type="entry name" value="Ryanodine_rcpt"/>
</dbReference>